<feature type="non-terminal residue" evidence="1">
    <location>
        <position position="1"/>
    </location>
</feature>
<keyword evidence="2" id="KW-1185">Reference proteome</keyword>
<accession>A0ABV0QEB6</accession>
<name>A0ABV0QEB6_9TELE</name>
<comment type="caution">
    <text evidence="1">The sequence shown here is derived from an EMBL/GenBank/DDBJ whole genome shotgun (WGS) entry which is preliminary data.</text>
</comment>
<evidence type="ECO:0000313" key="1">
    <source>
        <dbReference type="EMBL" id="MEQ2193827.1"/>
    </source>
</evidence>
<dbReference type="Proteomes" id="UP001434883">
    <property type="component" value="Unassembled WGS sequence"/>
</dbReference>
<gene>
    <name evidence="1" type="ORF">XENOCAPTIV_015476</name>
</gene>
<sequence length="104" mass="11482">SKPGRKVVYGCSELFNAAQFMKQVRTHLSCYIHAVKSIKDVCCCHLLTASLFFSSALSAWTKVTCTPIKSKSLCFLLTSVLYQLSYVNGLNISVFVNSVLSTYA</sequence>
<reference evidence="1 2" key="1">
    <citation type="submission" date="2021-06" db="EMBL/GenBank/DDBJ databases">
        <authorList>
            <person name="Palmer J.M."/>
        </authorList>
    </citation>
    <scope>NUCLEOTIDE SEQUENCE [LARGE SCALE GENOMIC DNA]</scope>
    <source>
        <strain evidence="1 2">XC_2019</strain>
        <tissue evidence="1">Muscle</tissue>
    </source>
</reference>
<evidence type="ECO:0000313" key="2">
    <source>
        <dbReference type="Proteomes" id="UP001434883"/>
    </source>
</evidence>
<proteinExistence type="predicted"/>
<organism evidence="1 2">
    <name type="scientific">Xenoophorus captivus</name>
    <dbReference type="NCBI Taxonomy" id="1517983"/>
    <lineage>
        <taxon>Eukaryota</taxon>
        <taxon>Metazoa</taxon>
        <taxon>Chordata</taxon>
        <taxon>Craniata</taxon>
        <taxon>Vertebrata</taxon>
        <taxon>Euteleostomi</taxon>
        <taxon>Actinopterygii</taxon>
        <taxon>Neopterygii</taxon>
        <taxon>Teleostei</taxon>
        <taxon>Neoteleostei</taxon>
        <taxon>Acanthomorphata</taxon>
        <taxon>Ovalentaria</taxon>
        <taxon>Atherinomorphae</taxon>
        <taxon>Cyprinodontiformes</taxon>
        <taxon>Goodeidae</taxon>
        <taxon>Xenoophorus</taxon>
    </lineage>
</organism>
<protein>
    <submittedName>
        <fullName evidence="1">Uncharacterized protein</fullName>
    </submittedName>
</protein>
<dbReference type="EMBL" id="JAHRIN010008723">
    <property type="protein sequence ID" value="MEQ2193827.1"/>
    <property type="molecule type" value="Genomic_DNA"/>
</dbReference>